<organism evidence="3 4">
    <name type="scientific">Halonatronomonas betaini</name>
    <dbReference type="NCBI Taxonomy" id="2778430"/>
    <lineage>
        <taxon>Bacteria</taxon>
        <taxon>Bacillati</taxon>
        <taxon>Bacillota</taxon>
        <taxon>Clostridia</taxon>
        <taxon>Halanaerobiales</taxon>
        <taxon>Halarsenatibacteraceae</taxon>
        <taxon>Halonatronomonas</taxon>
    </lineage>
</organism>
<dbReference type="Pfam" id="PF07581">
    <property type="entry name" value="Glug"/>
    <property type="match status" value="2"/>
</dbReference>
<evidence type="ECO:0008006" key="5">
    <source>
        <dbReference type="Google" id="ProtNLM"/>
    </source>
</evidence>
<keyword evidence="4" id="KW-1185">Reference proteome</keyword>
<dbReference type="InterPro" id="IPR044060">
    <property type="entry name" value="Bacterial_rp_domain"/>
</dbReference>
<dbReference type="Gene3D" id="2.160.20.110">
    <property type="match status" value="2"/>
</dbReference>
<evidence type="ECO:0000313" key="4">
    <source>
        <dbReference type="Proteomes" id="UP000621436"/>
    </source>
</evidence>
<evidence type="ECO:0000259" key="1">
    <source>
        <dbReference type="Pfam" id="PF07581"/>
    </source>
</evidence>
<sequence>MLKRFSEKQKLIVLLAFVVLISLTLAACDSSSSDGTSPDPETYQLSFDYLGEGDLPELDGEYDEDSSVEISADPANGWEFYKWEGEGVQNPEESSTSVLVSSDQEIRAIFIEEYDGETNADGYAGWEGTEDKPYLIKNAIQLDNIRENLDASFILIEDIDLNYDQNDEWDPIGDYWWDEDEERWLSISFIGQLDGRGYKISNLKFEYYDDENIVPGSGIGFFSVIENAKVTNINFTDAEIKSNGNTGIVTGRIENGSIIRNCYVEGNIESNFAVGGITGTNNDGEILDSTADVNITSDGSVIEENGPLLSNTGGIVGTNNAGEVNNSVSYGNISAEGNNVGGIVGSNRLEESLVKNSYANGKIEGNNNVGGLVGFNESDIENSYATGDVEGKEQIGGLVGGFNEGEIIDSFAKGIITGESDVGGLIGGSNGEIIRSYALGEVYGLVENGGHFGGLAGTLNGNISESFADVNVELLQDQDEHSVAGGLVGFVGEDGKIDNSYATGNVLSEGDESPLGGLSGENRGEITNSFSAGKVDEGNNNGGFSGNNDHIIEYSYYDKDTSEQNDENKAISKSTEEMMQQDTFEPEWDFNDIWEIDEGSSYPYLQWQDNNIPTPDNI</sequence>
<evidence type="ECO:0000313" key="3">
    <source>
        <dbReference type="EMBL" id="MBF8436114.1"/>
    </source>
</evidence>
<comment type="caution">
    <text evidence="3">The sequence shown here is derived from an EMBL/GenBank/DDBJ whole genome shotgun (WGS) entry which is preliminary data.</text>
</comment>
<feature type="domain" description="GLUG" evidence="1">
    <location>
        <begin position="483"/>
        <end position="506"/>
    </location>
</feature>
<dbReference type="Proteomes" id="UP000621436">
    <property type="component" value="Unassembled WGS sequence"/>
</dbReference>
<feature type="domain" description="GLUG" evidence="1">
    <location>
        <begin position="365"/>
        <end position="389"/>
    </location>
</feature>
<dbReference type="RefSeq" id="WP_270452879.1">
    <property type="nucleotide sequence ID" value="NZ_JADPIE010000002.1"/>
</dbReference>
<gene>
    <name evidence="3" type="ORF">I0Q91_03405</name>
</gene>
<dbReference type="EMBL" id="JADPIE010000002">
    <property type="protein sequence ID" value="MBF8436114.1"/>
    <property type="molecule type" value="Genomic_DNA"/>
</dbReference>
<evidence type="ECO:0000259" key="2">
    <source>
        <dbReference type="Pfam" id="PF18998"/>
    </source>
</evidence>
<accession>A0A931AQD6</accession>
<name>A0A931AQD6_9FIRM</name>
<protein>
    <recommendedName>
        <fullName evidence="5">Bacterial repeat domain-containing protein</fullName>
    </recommendedName>
</protein>
<feature type="domain" description="Bacterial repeat" evidence="2">
    <location>
        <begin position="59"/>
        <end position="110"/>
    </location>
</feature>
<proteinExistence type="predicted"/>
<dbReference type="AlphaFoldDB" id="A0A931AQD6"/>
<dbReference type="PROSITE" id="PS51257">
    <property type="entry name" value="PROKAR_LIPOPROTEIN"/>
    <property type="match status" value="1"/>
</dbReference>
<dbReference type="Pfam" id="PF18998">
    <property type="entry name" value="Flg_new_2"/>
    <property type="match status" value="1"/>
</dbReference>
<dbReference type="InterPro" id="IPR011493">
    <property type="entry name" value="GLUG"/>
</dbReference>
<reference evidence="3" key="1">
    <citation type="submission" date="2020-11" db="EMBL/GenBank/DDBJ databases">
        <title>Halonatronomonas betainensis gen. nov., sp. nov. a novel haloalkaliphilic representative of the family Halanaerobiacae capable of betaine degradation.</title>
        <authorList>
            <person name="Boltyanskaya Y."/>
            <person name="Kevbrin V."/>
            <person name="Detkova E."/>
            <person name="Grouzdev D.S."/>
            <person name="Koziaeva V."/>
            <person name="Zhilina T."/>
        </authorList>
    </citation>
    <scope>NUCLEOTIDE SEQUENCE</scope>
    <source>
        <strain evidence="3">Z-7014</strain>
    </source>
</reference>